<evidence type="ECO:0000256" key="7">
    <source>
        <dbReference type="SAM" id="Phobius"/>
    </source>
</evidence>
<dbReference type="SMART" id="SM00388">
    <property type="entry name" value="HisKA"/>
    <property type="match status" value="1"/>
</dbReference>
<feature type="transmembrane region" description="Helical" evidence="7">
    <location>
        <begin position="48"/>
        <end position="69"/>
    </location>
</feature>
<dbReference type="PROSITE" id="PS50109">
    <property type="entry name" value="HIS_KIN"/>
    <property type="match status" value="1"/>
</dbReference>
<dbReference type="Gene3D" id="1.10.287.130">
    <property type="match status" value="1"/>
</dbReference>
<keyword evidence="7" id="KW-0472">Membrane</keyword>
<keyword evidence="3 5" id="KW-0597">Phosphoprotein</keyword>
<dbReference type="InterPro" id="IPR003594">
    <property type="entry name" value="HATPase_dom"/>
</dbReference>
<feature type="domain" description="Response regulatory" evidence="9">
    <location>
        <begin position="470"/>
        <end position="589"/>
    </location>
</feature>
<evidence type="ECO:0000313" key="10">
    <source>
        <dbReference type="EMBL" id="ABZ72820.1"/>
    </source>
</evidence>
<dbReference type="PROSITE" id="PS50110">
    <property type="entry name" value="RESPONSE_REGULATORY"/>
    <property type="match status" value="1"/>
</dbReference>
<dbReference type="InterPro" id="IPR003661">
    <property type="entry name" value="HisK_dim/P_dom"/>
</dbReference>
<dbReference type="InterPro" id="IPR004358">
    <property type="entry name" value="Sig_transdc_His_kin-like_C"/>
</dbReference>
<organism evidence="10">
    <name type="scientific">Caulobacter sp. (strain K31)</name>
    <dbReference type="NCBI Taxonomy" id="366602"/>
    <lineage>
        <taxon>Bacteria</taxon>
        <taxon>Pseudomonadati</taxon>
        <taxon>Pseudomonadota</taxon>
        <taxon>Alphaproteobacteria</taxon>
        <taxon>Caulobacterales</taxon>
        <taxon>Caulobacteraceae</taxon>
        <taxon>Caulobacter</taxon>
    </lineage>
</organism>
<dbReference type="InterPro" id="IPR036097">
    <property type="entry name" value="HisK_dim/P_sf"/>
</dbReference>
<dbReference type="EMBL" id="CP000927">
    <property type="protein sequence ID" value="ABZ72820.1"/>
    <property type="molecule type" value="Genomic_DNA"/>
</dbReference>
<dbReference type="SMART" id="SM00448">
    <property type="entry name" value="REC"/>
    <property type="match status" value="1"/>
</dbReference>
<evidence type="ECO:0000259" key="9">
    <source>
        <dbReference type="PROSITE" id="PS50110"/>
    </source>
</evidence>
<evidence type="ECO:0000256" key="3">
    <source>
        <dbReference type="ARBA" id="ARBA00022553"/>
    </source>
</evidence>
<feature type="coiled-coil region" evidence="6">
    <location>
        <begin position="188"/>
        <end position="215"/>
    </location>
</feature>
<evidence type="ECO:0000256" key="6">
    <source>
        <dbReference type="SAM" id="Coils"/>
    </source>
</evidence>
<feature type="transmembrane region" description="Helical" evidence="7">
    <location>
        <begin position="21"/>
        <end position="42"/>
    </location>
</feature>
<dbReference type="InterPro" id="IPR001789">
    <property type="entry name" value="Sig_transdc_resp-reg_receiver"/>
</dbReference>
<dbReference type="HOGENOM" id="CLU_000445_114_75_5"/>
<dbReference type="SUPFAM" id="SSF103473">
    <property type="entry name" value="MFS general substrate transporter"/>
    <property type="match status" value="1"/>
</dbReference>
<feature type="modified residue" description="4-aspartylphosphate" evidence="5">
    <location>
        <position position="519"/>
    </location>
</feature>
<accession>B0T857</accession>
<keyword evidence="4" id="KW-0902">Two-component regulatory system</keyword>
<dbReference type="CDD" id="cd16922">
    <property type="entry name" value="HATPase_EvgS-ArcB-TorS-like"/>
    <property type="match status" value="1"/>
</dbReference>
<evidence type="ECO:0000256" key="5">
    <source>
        <dbReference type="PROSITE-ProRule" id="PRU00169"/>
    </source>
</evidence>
<dbReference type="PRINTS" id="PR00344">
    <property type="entry name" value="BCTRLSENSOR"/>
</dbReference>
<dbReference type="CDD" id="cd17546">
    <property type="entry name" value="REC_hyHK_CKI1_RcsC-like"/>
    <property type="match status" value="1"/>
</dbReference>
<dbReference type="InterPro" id="IPR036890">
    <property type="entry name" value="HATPase_C_sf"/>
</dbReference>
<dbReference type="GO" id="GO:0000155">
    <property type="term" value="F:phosphorelay sensor kinase activity"/>
    <property type="evidence" value="ECO:0007669"/>
    <property type="project" value="InterPro"/>
</dbReference>
<comment type="catalytic activity">
    <reaction evidence="1">
        <text>ATP + protein L-histidine = ADP + protein N-phospho-L-histidine.</text>
        <dbReference type="EC" id="2.7.13.3"/>
    </reaction>
</comment>
<evidence type="ECO:0000256" key="2">
    <source>
        <dbReference type="ARBA" id="ARBA00012438"/>
    </source>
</evidence>
<keyword evidence="7" id="KW-1133">Transmembrane helix</keyword>
<dbReference type="SUPFAM" id="SSF47384">
    <property type="entry name" value="Homodimeric domain of signal transducing histidine kinase"/>
    <property type="match status" value="1"/>
</dbReference>
<dbReference type="eggNOG" id="COG2205">
    <property type="taxonomic scope" value="Bacteria"/>
</dbReference>
<evidence type="ECO:0000256" key="1">
    <source>
        <dbReference type="ARBA" id="ARBA00000085"/>
    </source>
</evidence>
<dbReference type="InterPro" id="IPR005467">
    <property type="entry name" value="His_kinase_dom"/>
</dbReference>
<keyword evidence="7" id="KW-0812">Transmembrane</keyword>
<gene>
    <name evidence="10" type="ordered locus">Caul_3693</name>
</gene>
<dbReference type="OrthoDB" id="9801651at2"/>
<protein>
    <recommendedName>
        <fullName evidence="2">histidine kinase</fullName>
        <ecNumber evidence="2">2.7.13.3</ecNumber>
    </recommendedName>
</protein>
<feature type="domain" description="Histidine kinase" evidence="8">
    <location>
        <begin position="229"/>
        <end position="446"/>
    </location>
</feature>
<dbReference type="EC" id="2.7.13.3" evidence="2"/>
<dbReference type="Gene3D" id="3.40.50.2300">
    <property type="match status" value="1"/>
</dbReference>
<dbReference type="Pfam" id="PF00512">
    <property type="entry name" value="HisKA"/>
    <property type="match status" value="1"/>
</dbReference>
<dbReference type="Pfam" id="PF02518">
    <property type="entry name" value="HATPase_c"/>
    <property type="match status" value="1"/>
</dbReference>
<dbReference type="InterPro" id="IPR036259">
    <property type="entry name" value="MFS_trans_sf"/>
</dbReference>
<evidence type="ECO:0000256" key="4">
    <source>
        <dbReference type="ARBA" id="ARBA00023012"/>
    </source>
</evidence>
<evidence type="ECO:0000259" key="8">
    <source>
        <dbReference type="PROSITE" id="PS50109"/>
    </source>
</evidence>
<dbReference type="PANTHER" id="PTHR45339">
    <property type="entry name" value="HYBRID SIGNAL TRANSDUCTION HISTIDINE KINASE J"/>
    <property type="match status" value="1"/>
</dbReference>
<dbReference type="Gene3D" id="3.30.565.10">
    <property type="entry name" value="Histidine kinase-like ATPase, C-terminal domain"/>
    <property type="match status" value="1"/>
</dbReference>
<dbReference type="SUPFAM" id="SSF55874">
    <property type="entry name" value="ATPase domain of HSP90 chaperone/DNA topoisomerase II/histidine kinase"/>
    <property type="match status" value="1"/>
</dbReference>
<keyword evidence="10" id="KW-0418">Kinase</keyword>
<dbReference type="SUPFAM" id="SSF52172">
    <property type="entry name" value="CheY-like"/>
    <property type="match status" value="1"/>
</dbReference>
<feature type="transmembrane region" description="Helical" evidence="7">
    <location>
        <begin position="157"/>
        <end position="178"/>
    </location>
</feature>
<feature type="transmembrane region" description="Helical" evidence="7">
    <location>
        <begin position="129"/>
        <end position="145"/>
    </location>
</feature>
<proteinExistence type="predicted"/>
<name>B0T857_CAUSK</name>
<sequence>MKRTIDRREPIPAHEIAGSHLPILRGYLLAAATYYLVISLSHPFYETGLALVVLEGLAVAAAVAGLWLWRRLKTRPPQMPGLELAALAMNALFMANVVAYQHLHFEPAKLVYFILMALVFATSAPTRRVALVSVGAALAGLLLMAREAPGDLVGQYGFMGAAGAFAAFGMSTLMRGAVMRELRARLASDALNRKLAEELEENRRLRTEAQDLAVVAQTANRVKTEFLETMSHEIRTPLNGVLGMAQAMERDTLSARQRTRLAMIQDSGATLLDVINAVLDISRIEAGKMEIVRAPFRLDALTDTLRQLYGGLAHDKGLDFSLEVATETAGWRDGDVARLRQVLSNLISNAIKFTDAGGVTVRIDGDVRGVNCTVSDTGVGVPEGRRAQIFEKFVQVDSSSTRRTGGSGLGLAICRELVTLMGGRIDFIDTSEAGGACFTFQIPCPVVASPEPAASVEAVETAPTAGEALRMLVVDDNAVNRAVLQAMLGHLGMICGVARDGHEAVAMWEASSWDAILMDIHMPGMDGLEAGRIIRAREAAEGRVRTPILAVTASVLTHETDRYLAAGMDGFVAKPISAQRLLTALDVALNGPSDGASIAASG</sequence>
<dbReference type="FunFam" id="3.30.565.10:FF:000010">
    <property type="entry name" value="Sensor histidine kinase RcsC"/>
    <property type="match status" value="1"/>
</dbReference>
<dbReference type="InterPro" id="IPR011006">
    <property type="entry name" value="CheY-like_superfamily"/>
</dbReference>
<keyword evidence="10" id="KW-0808">Transferase</keyword>
<dbReference type="Pfam" id="PF00072">
    <property type="entry name" value="Response_reg"/>
    <property type="match status" value="1"/>
</dbReference>
<keyword evidence="6" id="KW-0175">Coiled coil</keyword>
<dbReference type="STRING" id="366602.Caul_3693"/>
<dbReference type="PANTHER" id="PTHR45339:SF1">
    <property type="entry name" value="HYBRID SIGNAL TRANSDUCTION HISTIDINE KINASE J"/>
    <property type="match status" value="1"/>
</dbReference>
<dbReference type="KEGG" id="cak:Caul_3693"/>
<feature type="transmembrane region" description="Helical" evidence="7">
    <location>
        <begin position="81"/>
        <end position="101"/>
    </location>
</feature>
<dbReference type="AlphaFoldDB" id="B0T857"/>
<dbReference type="CDD" id="cd00082">
    <property type="entry name" value="HisKA"/>
    <property type="match status" value="1"/>
</dbReference>
<dbReference type="SMART" id="SM00387">
    <property type="entry name" value="HATPase_c"/>
    <property type="match status" value="1"/>
</dbReference>
<reference evidence="10" key="1">
    <citation type="submission" date="2008-01" db="EMBL/GenBank/DDBJ databases">
        <title>Complete sequence of chromosome of Caulobacter sp. K31.</title>
        <authorList>
            <consortium name="US DOE Joint Genome Institute"/>
            <person name="Copeland A."/>
            <person name="Lucas S."/>
            <person name="Lapidus A."/>
            <person name="Barry K."/>
            <person name="Glavina del Rio T."/>
            <person name="Dalin E."/>
            <person name="Tice H."/>
            <person name="Pitluck S."/>
            <person name="Bruce D."/>
            <person name="Goodwin L."/>
            <person name="Thompson L.S."/>
            <person name="Brettin T."/>
            <person name="Detter J.C."/>
            <person name="Han C."/>
            <person name="Schmutz J."/>
            <person name="Larimer F."/>
            <person name="Land M."/>
            <person name="Hauser L."/>
            <person name="Kyrpides N."/>
            <person name="Kim E."/>
            <person name="Stephens C."/>
            <person name="Richardson P."/>
        </authorList>
    </citation>
    <scope>NUCLEOTIDE SEQUENCE [LARGE SCALE GENOMIC DNA]</scope>
    <source>
        <strain evidence="10">K31</strain>
    </source>
</reference>